<reference evidence="1" key="1">
    <citation type="submission" date="2020-05" db="EMBL/GenBank/DDBJ databases">
        <authorList>
            <person name="Zhu T."/>
            <person name="Keshari N."/>
            <person name="Lu X."/>
        </authorList>
    </citation>
    <scope>NUCLEOTIDE SEQUENCE</scope>
    <source>
        <strain evidence="1">NK1-12</strain>
    </source>
</reference>
<dbReference type="Pfam" id="PF14105">
    <property type="entry name" value="DUF4278"/>
    <property type="match status" value="1"/>
</dbReference>
<sequence>MKLTYRGISYSPASVVLPEITAVTVGTYRGTTSKIQHYRMPLSSQKTVNLRYRGAYYQPVAHGPAELISALA</sequence>
<evidence type="ECO:0000313" key="1">
    <source>
        <dbReference type="EMBL" id="WNZ22467.1"/>
    </source>
</evidence>
<dbReference type="InterPro" id="IPR025458">
    <property type="entry name" value="DUF4278"/>
</dbReference>
<accession>A0AA96WT70</accession>
<dbReference type="AlphaFoldDB" id="A0AA96WT70"/>
<dbReference type="EMBL" id="CP053586">
    <property type="protein sequence ID" value="WNZ22467.1"/>
    <property type="molecule type" value="Genomic_DNA"/>
</dbReference>
<protein>
    <submittedName>
        <fullName evidence="1">DUF4278 domain-containing protein</fullName>
    </submittedName>
</protein>
<gene>
    <name evidence="1" type="ORF">HJG54_06050</name>
</gene>
<organism evidence="1">
    <name type="scientific">Leptolyngbya sp. NK1-12</name>
    <dbReference type="NCBI Taxonomy" id="2547451"/>
    <lineage>
        <taxon>Bacteria</taxon>
        <taxon>Bacillati</taxon>
        <taxon>Cyanobacteriota</taxon>
        <taxon>Cyanophyceae</taxon>
        <taxon>Leptolyngbyales</taxon>
        <taxon>Leptolyngbyaceae</taxon>
        <taxon>Leptolyngbya group</taxon>
        <taxon>Leptolyngbya</taxon>
    </lineage>
</organism>
<dbReference type="RefSeq" id="WP_036002802.1">
    <property type="nucleotide sequence ID" value="NZ_CP053586.1"/>
</dbReference>
<name>A0AA96WT70_9CYAN</name>
<proteinExistence type="predicted"/>